<feature type="transmembrane region" description="Helical" evidence="1">
    <location>
        <begin position="47"/>
        <end position="72"/>
    </location>
</feature>
<name>A0ABT7C9G5_9MICO</name>
<proteinExistence type="predicted"/>
<dbReference type="Proteomes" id="UP001170379">
    <property type="component" value="Unassembled WGS sequence"/>
</dbReference>
<protein>
    <submittedName>
        <fullName evidence="2">DUF4386 domain-containing protein</fullName>
    </submittedName>
</protein>
<dbReference type="InterPro" id="IPR025495">
    <property type="entry name" value="DUF4386"/>
</dbReference>
<keyword evidence="3" id="KW-1185">Reference proteome</keyword>
<feature type="transmembrane region" description="Helical" evidence="1">
    <location>
        <begin position="20"/>
        <end position="41"/>
    </location>
</feature>
<reference evidence="2" key="2">
    <citation type="journal article" date="2022" name="Sci. Rep.">
        <title>In silico prediction of the enzymes involved in the degradation of the herbicide molinate by Gulosibacter molinativorax ON4T.</title>
        <authorList>
            <person name="Lopes A.R."/>
            <person name="Bunin E."/>
            <person name="Viana A.T."/>
            <person name="Froufe H."/>
            <person name="Munoz-Merida A."/>
            <person name="Pinho D."/>
            <person name="Figueiredo J."/>
            <person name="Barroso C."/>
            <person name="Vaz-Moreira I."/>
            <person name="Bellanger X."/>
            <person name="Egas C."/>
            <person name="Nunes O.C."/>
        </authorList>
    </citation>
    <scope>NUCLEOTIDE SEQUENCE</scope>
    <source>
        <strain evidence="2">ON4</strain>
    </source>
</reference>
<gene>
    <name evidence="2" type="ORF">C7K25_10695</name>
</gene>
<dbReference type="Pfam" id="PF14329">
    <property type="entry name" value="DUF4386"/>
    <property type="match status" value="1"/>
</dbReference>
<reference evidence="2" key="1">
    <citation type="submission" date="2018-03" db="EMBL/GenBank/DDBJ databases">
        <authorList>
            <person name="Nunes O.C."/>
            <person name="Lopes A.R."/>
            <person name="Froufe H."/>
            <person name="Munoz-Merida A."/>
            <person name="Barroso C."/>
            <person name="Egas C."/>
        </authorList>
    </citation>
    <scope>NUCLEOTIDE SEQUENCE</scope>
    <source>
        <strain evidence="2">ON4</strain>
    </source>
</reference>
<organism evidence="2 3">
    <name type="scientific">Gulosibacter molinativorax</name>
    <dbReference type="NCBI Taxonomy" id="256821"/>
    <lineage>
        <taxon>Bacteria</taxon>
        <taxon>Bacillati</taxon>
        <taxon>Actinomycetota</taxon>
        <taxon>Actinomycetes</taxon>
        <taxon>Micrococcales</taxon>
        <taxon>Microbacteriaceae</taxon>
        <taxon>Gulosibacter</taxon>
    </lineage>
</organism>
<feature type="transmembrane region" description="Helical" evidence="1">
    <location>
        <begin position="168"/>
        <end position="186"/>
    </location>
</feature>
<keyword evidence="1" id="KW-1133">Transmembrane helix</keyword>
<comment type="caution">
    <text evidence="2">The sequence shown here is derived from an EMBL/GenBank/DDBJ whole genome shotgun (WGS) entry which is preliminary data.</text>
</comment>
<sequence>MSAQVATRTPHALSRVNRDALTSGYGLLVLAIAAPIANFALIPAGAFTAAAAVFVLVAILDIVVAVTLPRILDPASSRLAQVTAGLRVLYAAGLALATVPLFLGDVALFNTIWSIALVVFGMHLLAVCALGLARRTVPIWIISLVGLAGLGYLVDSAVLPFFDAEFELSSVTFIGEVVLMIWLILYPRLHRKAPA</sequence>
<dbReference type="EMBL" id="PXVD01000016">
    <property type="protein sequence ID" value="MDJ1371827.1"/>
    <property type="molecule type" value="Genomic_DNA"/>
</dbReference>
<feature type="transmembrane region" description="Helical" evidence="1">
    <location>
        <begin position="84"/>
        <end position="103"/>
    </location>
</feature>
<dbReference type="RefSeq" id="WP_026937161.1">
    <property type="nucleotide sequence ID" value="NZ_CP028426.1"/>
</dbReference>
<accession>A0ABT7C9G5</accession>
<evidence type="ECO:0000313" key="3">
    <source>
        <dbReference type="Proteomes" id="UP001170379"/>
    </source>
</evidence>
<feature type="transmembrane region" description="Helical" evidence="1">
    <location>
        <begin position="109"/>
        <end position="132"/>
    </location>
</feature>
<evidence type="ECO:0000313" key="2">
    <source>
        <dbReference type="EMBL" id="MDJ1371827.1"/>
    </source>
</evidence>
<evidence type="ECO:0000256" key="1">
    <source>
        <dbReference type="SAM" id="Phobius"/>
    </source>
</evidence>
<keyword evidence="1" id="KW-0812">Transmembrane</keyword>
<keyword evidence="1" id="KW-0472">Membrane</keyword>
<feature type="transmembrane region" description="Helical" evidence="1">
    <location>
        <begin position="139"/>
        <end position="162"/>
    </location>
</feature>